<dbReference type="NCBIfam" id="NF045515">
    <property type="entry name" value="Glp_gephyrin"/>
    <property type="match status" value="1"/>
</dbReference>
<gene>
    <name evidence="13" type="ORF">HMPREF9451_01435</name>
</gene>
<evidence type="ECO:0000256" key="11">
    <source>
        <dbReference type="RuleBase" id="RU365090"/>
    </source>
</evidence>
<dbReference type="CDD" id="cd00887">
    <property type="entry name" value="MoeA"/>
    <property type="match status" value="1"/>
</dbReference>
<dbReference type="NCBIfam" id="TIGR00177">
    <property type="entry name" value="molyb_syn"/>
    <property type="match status" value="1"/>
</dbReference>
<evidence type="ECO:0000256" key="4">
    <source>
        <dbReference type="ARBA" id="ARBA00010763"/>
    </source>
</evidence>
<dbReference type="EC" id="2.10.1.1" evidence="11"/>
<dbReference type="Gene3D" id="2.170.190.11">
    <property type="entry name" value="Molybdopterin biosynthesis moea protein, domain 3"/>
    <property type="match status" value="1"/>
</dbReference>
<dbReference type="Gene3D" id="3.90.105.10">
    <property type="entry name" value="Molybdopterin biosynthesis moea protein, domain 2"/>
    <property type="match status" value="1"/>
</dbReference>
<comment type="catalytic activity">
    <reaction evidence="10">
        <text>adenylyl-molybdopterin + molybdate = Mo-molybdopterin + AMP + H(+)</text>
        <dbReference type="Rhea" id="RHEA:35047"/>
        <dbReference type="ChEBI" id="CHEBI:15378"/>
        <dbReference type="ChEBI" id="CHEBI:36264"/>
        <dbReference type="ChEBI" id="CHEBI:62727"/>
        <dbReference type="ChEBI" id="CHEBI:71302"/>
        <dbReference type="ChEBI" id="CHEBI:456215"/>
        <dbReference type="EC" id="2.10.1.1"/>
    </reaction>
</comment>
<dbReference type="SMART" id="SM00852">
    <property type="entry name" value="MoCF_biosynth"/>
    <property type="match status" value="1"/>
</dbReference>
<dbReference type="GO" id="GO:0046872">
    <property type="term" value="F:metal ion binding"/>
    <property type="evidence" value="ECO:0007669"/>
    <property type="project" value="UniProtKB-UniRule"/>
</dbReference>
<dbReference type="PANTHER" id="PTHR10192:SF5">
    <property type="entry name" value="GEPHYRIN"/>
    <property type="match status" value="1"/>
</dbReference>
<dbReference type="Pfam" id="PF03453">
    <property type="entry name" value="MoeA_N"/>
    <property type="match status" value="1"/>
</dbReference>
<keyword evidence="6 11" id="KW-0808">Transferase</keyword>
<dbReference type="Pfam" id="PF00994">
    <property type="entry name" value="MoCF_biosynth"/>
    <property type="match status" value="1"/>
</dbReference>
<evidence type="ECO:0000313" key="14">
    <source>
        <dbReference type="Proteomes" id="UP000006069"/>
    </source>
</evidence>
<evidence type="ECO:0000256" key="7">
    <source>
        <dbReference type="ARBA" id="ARBA00022723"/>
    </source>
</evidence>
<organism evidence="13 14">
    <name type="scientific">Slackia piriformis YIT 12062</name>
    <dbReference type="NCBI Taxonomy" id="742818"/>
    <lineage>
        <taxon>Bacteria</taxon>
        <taxon>Bacillati</taxon>
        <taxon>Actinomycetota</taxon>
        <taxon>Coriobacteriia</taxon>
        <taxon>Eggerthellales</taxon>
        <taxon>Eggerthellaceae</taxon>
        <taxon>Slackia</taxon>
    </lineage>
</organism>
<dbReference type="UniPathway" id="UPA00344"/>
<evidence type="ECO:0000256" key="10">
    <source>
        <dbReference type="ARBA" id="ARBA00047317"/>
    </source>
</evidence>
<dbReference type="InterPro" id="IPR005111">
    <property type="entry name" value="MoeA_C_domain_IV"/>
</dbReference>
<comment type="pathway">
    <text evidence="3 11">Cofactor biosynthesis; molybdopterin biosynthesis.</text>
</comment>
<evidence type="ECO:0000256" key="8">
    <source>
        <dbReference type="ARBA" id="ARBA00022842"/>
    </source>
</evidence>
<dbReference type="InterPro" id="IPR001453">
    <property type="entry name" value="MoaB/Mog_dom"/>
</dbReference>
<evidence type="ECO:0000256" key="2">
    <source>
        <dbReference type="ARBA" id="ARBA00002901"/>
    </source>
</evidence>
<evidence type="ECO:0000256" key="5">
    <source>
        <dbReference type="ARBA" id="ARBA00022505"/>
    </source>
</evidence>
<proteinExistence type="inferred from homology"/>
<dbReference type="Gene3D" id="3.40.980.10">
    <property type="entry name" value="MoaB/Mog-like domain"/>
    <property type="match status" value="1"/>
</dbReference>
<dbReference type="EMBL" id="ADMD01000007">
    <property type="protein sequence ID" value="EJZ83913.1"/>
    <property type="molecule type" value="Genomic_DNA"/>
</dbReference>
<dbReference type="InterPro" id="IPR036688">
    <property type="entry name" value="MoeA_C_domain_IV_sf"/>
</dbReference>
<dbReference type="HOGENOM" id="CLU_010186_7_0_11"/>
<comment type="function">
    <text evidence="2 11">Catalyzes the insertion of molybdate into adenylated molybdopterin with the concomitant release of AMP.</text>
</comment>
<keyword evidence="9 11" id="KW-0501">Molybdenum cofactor biosynthesis</keyword>
<feature type="domain" description="MoaB/Mog" evidence="12">
    <location>
        <begin position="191"/>
        <end position="328"/>
    </location>
</feature>
<dbReference type="FunCoup" id="K0YKY5">
    <property type="interactions" value="191"/>
</dbReference>
<dbReference type="Proteomes" id="UP000006069">
    <property type="component" value="Unassembled WGS sequence"/>
</dbReference>
<evidence type="ECO:0000256" key="3">
    <source>
        <dbReference type="ARBA" id="ARBA00005046"/>
    </source>
</evidence>
<dbReference type="GO" id="GO:0061599">
    <property type="term" value="F:molybdopterin molybdotransferase activity"/>
    <property type="evidence" value="ECO:0007669"/>
    <property type="project" value="UniProtKB-UniRule"/>
</dbReference>
<protein>
    <recommendedName>
        <fullName evidence="11">Molybdopterin molybdenumtransferase</fullName>
        <ecNumber evidence="11">2.10.1.1</ecNumber>
    </recommendedName>
</protein>
<dbReference type="InterPro" id="IPR038987">
    <property type="entry name" value="MoeA-like"/>
</dbReference>
<dbReference type="InterPro" id="IPR005110">
    <property type="entry name" value="MoeA_linker/N"/>
</dbReference>
<dbReference type="SUPFAM" id="SSF53218">
    <property type="entry name" value="Molybdenum cofactor biosynthesis proteins"/>
    <property type="match status" value="1"/>
</dbReference>
<dbReference type="FunFam" id="3.40.980.10:FF:000004">
    <property type="entry name" value="Molybdopterin molybdenumtransferase"/>
    <property type="match status" value="1"/>
</dbReference>
<evidence type="ECO:0000259" key="12">
    <source>
        <dbReference type="SMART" id="SM00852"/>
    </source>
</evidence>
<dbReference type="PATRIC" id="fig|742818.3.peg.1516"/>
<dbReference type="SUPFAM" id="SSF63867">
    <property type="entry name" value="MoeA C-terminal domain-like"/>
    <property type="match status" value="1"/>
</dbReference>
<dbReference type="PANTHER" id="PTHR10192">
    <property type="entry name" value="MOLYBDOPTERIN BIOSYNTHESIS PROTEIN"/>
    <property type="match status" value="1"/>
</dbReference>
<dbReference type="GO" id="GO:0005829">
    <property type="term" value="C:cytosol"/>
    <property type="evidence" value="ECO:0007669"/>
    <property type="project" value="TreeGrafter"/>
</dbReference>
<dbReference type="AlphaFoldDB" id="K0YKY5"/>
<keyword evidence="14" id="KW-1185">Reference proteome</keyword>
<comment type="caution">
    <text evidence="13">The sequence shown here is derived from an EMBL/GenBank/DDBJ whole genome shotgun (WGS) entry which is preliminary data.</text>
</comment>
<evidence type="ECO:0000313" key="13">
    <source>
        <dbReference type="EMBL" id="EJZ83913.1"/>
    </source>
</evidence>
<evidence type="ECO:0000256" key="6">
    <source>
        <dbReference type="ARBA" id="ARBA00022679"/>
    </source>
</evidence>
<dbReference type="InterPro" id="IPR036425">
    <property type="entry name" value="MoaB/Mog-like_dom_sf"/>
</dbReference>
<dbReference type="eggNOG" id="COG0303">
    <property type="taxonomic scope" value="Bacteria"/>
</dbReference>
<accession>K0YKY5</accession>
<keyword evidence="7 11" id="KW-0479">Metal-binding</keyword>
<reference evidence="13 14" key="1">
    <citation type="submission" date="2012-08" db="EMBL/GenBank/DDBJ databases">
        <title>The Genome Sequence of Slackia piriformis YIT 12062.</title>
        <authorList>
            <consortium name="The Broad Institute Genome Sequencing Platform"/>
            <person name="Earl A."/>
            <person name="Ward D."/>
            <person name="Feldgarden M."/>
            <person name="Gevers D."/>
            <person name="Morotomi M."/>
            <person name="Walker B."/>
            <person name="Young S.K."/>
            <person name="Zeng Q."/>
            <person name="Gargeya S."/>
            <person name="Fitzgerald M."/>
            <person name="Haas B."/>
            <person name="Abouelleil A."/>
            <person name="Alvarado L."/>
            <person name="Arachchi H.M."/>
            <person name="Berlin A.M."/>
            <person name="Chapman S.B."/>
            <person name="Goldberg J."/>
            <person name="Griggs A."/>
            <person name="Gujja S."/>
            <person name="Hansen M."/>
            <person name="Howarth C."/>
            <person name="Imamovic A."/>
            <person name="Larimer J."/>
            <person name="McCowen C."/>
            <person name="Montmayeur A."/>
            <person name="Murphy C."/>
            <person name="Neiman D."/>
            <person name="Pearson M."/>
            <person name="Priest M."/>
            <person name="Roberts A."/>
            <person name="Saif S."/>
            <person name="Shea T."/>
            <person name="Sisk P."/>
            <person name="Sykes S."/>
            <person name="Wortman J."/>
            <person name="Nusbaum C."/>
            <person name="Birren B."/>
        </authorList>
    </citation>
    <scope>NUCLEOTIDE SEQUENCE [LARGE SCALE GENOMIC DNA]</scope>
    <source>
        <strain evidence="13 14">YIT 12062</strain>
    </source>
</reference>
<dbReference type="Gene3D" id="2.40.340.10">
    <property type="entry name" value="MoeA, C-terminal, domain IV"/>
    <property type="match status" value="1"/>
</dbReference>
<evidence type="ECO:0000256" key="9">
    <source>
        <dbReference type="ARBA" id="ARBA00023150"/>
    </source>
</evidence>
<evidence type="ECO:0000256" key="1">
    <source>
        <dbReference type="ARBA" id="ARBA00001946"/>
    </source>
</evidence>
<dbReference type="InterPro" id="IPR036135">
    <property type="entry name" value="MoeA_linker/N_sf"/>
</dbReference>
<dbReference type="SUPFAM" id="SSF63882">
    <property type="entry name" value="MoeA N-terminal region -like"/>
    <property type="match status" value="1"/>
</dbReference>
<dbReference type="RefSeq" id="WP_009139632.1">
    <property type="nucleotide sequence ID" value="NZ_JH815198.1"/>
</dbReference>
<keyword evidence="8 11" id="KW-0460">Magnesium</keyword>
<comment type="similarity">
    <text evidence="4 11">Belongs to the MoeA family.</text>
</comment>
<keyword evidence="5 11" id="KW-0500">Molybdenum</keyword>
<dbReference type="GO" id="GO:0006777">
    <property type="term" value="P:Mo-molybdopterin cofactor biosynthetic process"/>
    <property type="evidence" value="ECO:0007669"/>
    <property type="project" value="UniProtKB-UniRule"/>
</dbReference>
<sequence>MTEIPRMISLEEAQELVLSHTTRIPAETVPLIEASGRVAAEDITSDMDVSPFAHAAMDGFAVRLADFPSNEADLPVELDVIAEVPAGATYEGSIEAGQCVRIMTGAALPADADAVVKYEIVENVTGDGKTGSRVRFASVPAARANIREAGEEAKEGEVIVRAGEIINPAGIGFLAGCGALEASVYRRPRIAVIPIGSELVEPSEKPGPGHIRNSNGYAMAACAHAAGAACDMLPIVPDDEDALAQAVKEACKTYDFVVTTGGASNGDFDFIKPVVERLGTLYMTTVNMRPGKAQTFGIVDGTPVFGLPGNPAAAYMGFSLIIRPALRAMQGYSALEHPHVQARITRGKKKKDPRRIFERATIARNEDGVLEVTPAKNQSSGLFGVIQRSNCIAVIPEGLDPVNEGDLVECILLDVPEEAIV</sequence>
<dbReference type="Pfam" id="PF03454">
    <property type="entry name" value="MoeA_C"/>
    <property type="match status" value="1"/>
</dbReference>
<comment type="cofactor">
    <cofactor evidence="1 11">
        <name>Mg(2+)</name>
        <dbReference type="ChEBI" id="CHEBI:18420"/>
    </cofactor>
</comment>
<name>K0YKY5_9ACTN</name>
<dbReference type="InParanoid" id="K0YKY5"/>